<dbReference type="Gene3D" id="3.40.50.720">
    <property type="entry name" value="NAD(P)-binding Rossmann-like Domain"/>
    <property type="match status" value="1"/>
</dbReference>
<keyword evidence="3" id="KW-1185">Reference proteome</keyword>
<dbReference type="eggNOG" id="COG0451">
    <property type="taxonomic scope" value="Bacteria"/>
</dbReference>
<dbReference type="RefSeq" id="WP_074538364.1">
    <property type="nucleotide sequence ID" value="NZ_FNBD01000005.1"/>
</dbReference>
<dbReference type="InterPro" id="IPR013120">
    <property type="entry name" value="FAR_NAD-bd"/>
</dbReference>
<dbReference type="Proteomes" id="UP000182114">
    <property type="component" value="Unassembled WGS sequence"/>
</dbReference>
<name>A0A1G7H492_9FLAO</name>
<protein>
    <submittedName>
        <fullName evidence="2">Male sterility protein</fullName>
    </submittedName>
</protein>
<dbReference type="InterPro" id="IPR036291">
    <property type="entry name" value="NAD(P)-bd_dom_sf"/>
</dbReference>
<gene>
    <name evidence="2" type="ORF">SAMN04487992_105267</name>
</gene>
<dbReference type="SUPFAM" id="SSF51735">
    <property type="entry name" value="NAD(P)-binding Rossmann-fold domains"/>
    <property type="match status" value="1"/>
</dbReference>
<evidence type="ECO:0000313" key="2">
    <source>
        <dbReference type="EMBL" id="SDE95257.1"/>
    </source>
</evidence>
<dbReference type="Pfam" id="PF07993">
    <property type="entry name" value="NAD_binding_4"/>
    <property type="match status" value="1"/>
</dbReference>
<dbReference type="PANTHER" id="PTHR43000">
    <property type="entry name" value="DTDP-D-GLUCOSE 4,6-DEHYDRATASE-RELATED"/>
    <property type="match status" value="1"/>
</dbReference>
<proteinExistence type="predicted"/>
<evidence type="ECO:0000313" key="3">
    <source>
        <dbReference type="Proteomes" id="UP000182114"/>
    </source>
</evidence>
<sequence>MNILLTGATGTLGSRVLFSLIEQRFDTIERIYLPVRKRATISPENRIKNVITSEYAPEFIKNNLAEVFNKISVIDADELLNPTSFLGSKNHINYFIHSAGFVNLSTDPNAKQEIFKENLQFTKDIFYAFYKHITKFVYISTAFAAGNIGGLIKNDYSILKGENYRNHYEASKHASEKFLIEAGKEKNIPIQILRPSVLGGNITESPNYFISKYMVFYLFAKFFNNNSSDDAVRITTTATTGLNIIPTDYAAQVIAKVIATDIEQLNIVHSKETNMMKGIAKILEAVEYTNFSFTEDLINASTGFTSKLEAFYYETIGVHLHPYMTSKPHEWDTTLLESILPIPEYNLEDYLSETVTFARGKKFRNQKW</sequence>
<dbReference type="EMBL" id="FNBD01000005">
    <property type="protein sequence ID" value="SDE95257.1"/>
    <property type="molecule type" value="Genomic_DNA"/>
</dbReference>
<accession>A0A1G7H492</accession>
<reference evidence="3" key="1">
    <citation type="submission" date="2016-10" db="EMBL/GenBank/DDBJ databases">
        <authorList>
            <person name="Varghese N."/>
            <person name="Submissions S."/>
        </authorList>
    </citation>
    <scope>NUCLEOTIDE SEQUENCE [LARGE SCALE GENOMIC DNA]</scope>
    <source>
        <strain evidence="3">DSM 24729</strain>
    </source>
</reference>
<organism evidence="2 3">
    <name type="scientific">Cellulophaga baltica</name>
    <dbReference type="NCBI Taxonomy" id="76594"/>
    <lineage>
        <taxon>Bacteria</taxon>
        <taxon>Pseudomonadati</taxon>
        <taxon>Bacteroidota</taxon>
        <taxon>Flavobacteriia</taxon>
        <taxon>Flavobacteriales</taxon>
        <taxon>Flavobacteriaceae</taxon>
        <taxon>Cellulophaga</taxon>
    </lineage>
</organism>
<evidence type="ECO:0000259" key="1">
    <source>
        <dbReference type="Pfam" id="PF07993"/>
    </source>
</evidence>
<dbReference type="AlphaFoldDB" id="A0A1G7H492"/>
<feature type="domain" description="Thioester reductase (TE)" evidence="1">
    <location>
        <begin position="5"/>
        <end position="254"/>
    </location>
</feature>